<keyword evidence="3" id="KW-1185">Reference proteome</keyword>
<evidence type="ECO:0000313" key="2">
    <source>
        <dbReference type="EMBL" id="MDQ0338370.1"/>
    </source>
</evidence>
<sequence>MKKLTAYDVAQIALLASMIAVTGSFKLPTGIPGAEFQLSAPLAVAIAAVFGFWRYITAGIIASFILMLLGIHNFINFEISMVFRLVAGGLVAILGPSLPVLLMAGPAGTAAARWVLALTLGIDAWPLLVAALPGMVYSVLLVWPLYKTLQRVKTIVEAQYGKHKHSHSV</sequence>
<feature type="transmembrane region" description="Helical" evidence="1">
    <location>
        <begin position="43"/>
        <end position="69"/>
    </location>
</feature>
<keyword evidence="1" id="KW-1133">Transmembrane helix</keyword>
<accession>A0ABU0CS87</accession>
<feature type="transmembrane region" description="Helical" evidence="1">
    <location>
        <begin position="124"/>
        <end position="146"/>
    </location>
</feature>
<feature type="transmembrane region" description="Helical" evidence="1">
    <location>
        <begin position="12"/>
        <end position="31"/>
    </location>
</feature>
<dbReference type="Proteomes" id="UP001232445">
    <property type="component" value="Unassembled WGS sequence"/>
</dbReference>
<evidence type="ECO:0000313" key="3">
    <source>
        <dbReference type="Proteomes" id="UP001232445"/>
    </source>
</evidence>
<keyword evidence="1" id="KW-0812">Transmembrane</keyword>
<organism evidence="2 3">
    <name type="scientific">Caldalkalibacillus uzonensis</name>
    <dbReference type="NCBI Taxonomy" id="353224"/>
    <lineage>
        <taxon>Bacteria</taxon>
        <taxon>Bacillati</taxon>
        <taxon>Bacillota</taxon>
        <taxon>Bacilli</taxon>
        <taxon>Bacillales</taxon>
        <taxon>Bacillaceae</taxon>
        <taxon>Caldalkalibacillus</taxon>
    </lineage>
</organism>
<proteinExistence type="predicted"/>
<gene>
    <name evidence="2" type="ORF">J2S00_001154</name>
</gene>
<comment type="caution">
    <text evidence="2">The sequence shown here is derived from an EMBL/GenBank/DDBJ whole genome shotgun (WGS) entry which is preliminary data.</text>
</comment>
<evidence type="ECO:0000256" key="1">
    <source>
        <dbReference type="SAM" id="Phobius"/>
    </source>
</evidence>
<keyword evidence="1" id="KW-0472">Membrane</keyword>
<name>A0ABU0CS87_9BACI</name>
<feature type="transmembrane region" description="Helical" evidence="1">
    <location>
        <begin position="81"/>
        <end position="104"/>
    </location>
</feature>
<reference evidence="2 3" key="1">
    <citation type="submission" date="2023-07" db="EMBL/GenBank/DDBJ databases">
        <title>Genomic Encyclopedia of Type Strains, Phase IV (KMG-IV): sequencing the most valuable type-strain genomes for metagenomic binning, comparative biology and taxonomic classification.</title>
        <authorList>
            <person name="Goeker M."/>
        </authorList>
    </citation>
    <scope>NUCLEOTIDE SEQUENCE [LARGE SCALE GENOMIC DNA]</scope>
    <source>
        <strain evidence="2 3">DSM 17740</strain>
    </source>
</reference>
<dbReference type="EMBL" id="JAUSUQ010000003">
    <property type="protein sequence ID" value="MDQ0338370.1"/>
    <property type="molecule type" value="Genomic_DNA"/>
</dbReference>
<dbReference type="RefSeq" id="WP_307336597.1">
    <property type="nucleotide sequence ID" value="NZ_JAUSUQ010000003.1"/>
</dbReference>
<protein>
    <submittedName>
        <fullName evidence="2">Uncharacterized protein</fullName>
    </submittedName>
</protein>